<keyword evidence="2" id="KW-0805">Transcription regulation</keyword>
<reference evidence="7" key="1">
    <citation type="submission" date="2022-01" db="EMBL/GenBank/DDBJ databases">
        <title>Whole genome-based taxonomy of the Shewanellaceae.</title>
        <authorList>
            <person name="Martin-Rodriguez A.J."/>
        </authorList>
    </citation>
    <scope>NUCLEOTIDE SEQUENCE</scope>
    <source>
        <strain evidence="7">DSM 16422</strain>
    </source>
</reference>
<dbReference type="Pfam" id="PF08281">
    <property type="entry name" value="Sigma70_r4_2"/>
    <property type="match status" value="1"/>
</dbReference>
<evidence type="ECO:0000256" key="1">
    <source>
        <dbReference type="ARBA" id="ARBA00010641"/>
    </source>
</evidence>
<dbReference type="Pfam" id="PF04542">
    <property type="entry name" value="Sigma70_r2"/>
    <property type="match status" value="1"/>
</dbReference>
<feature type="domain" description="RNA polymerase sigma factor 70 region 4 type 2" evidence="6">
    <location>
        <begin position="124"/>
        <end position="175"/>
    </location>
</feature>
<protein>
    <submittedName>
        <fullName evidence="7">RNA polymerase sigma factor</fullName>
    </submittedName>
</protein>
<sequence length="180" mass="20950">MSDTDKATAFDEAYYIAKASEGCQKAFQQLYLQHHRRVYGICFRLSSNHDQAQEITQNCFVRLWDKLATFKGESLFSTWLHQLCVRQAINDLKAQQRFWQRFIPIDNQHDATAQCSMPEIECHQLDKLIAQLPQRTKIVFVLCAIEGYQHEEVGQLLNIAVGTSKAQFHRAKQMLQEMLK</sequence>
<keyword evidence="3" id="KW-0731">Sigma factor</keyword>
<dbReference type="SUPFAM" id="SSF88659">
    <property type="entry name" value="Sigma3 and sigma4 domains of RNA polymerase sigma factors"/>
    <property type="match status" value="1"/>
</dbReference>
<evidence type="ECO:0000313" key="8">
    <source>
        <dbReference type="Proteomes" id="UP001139333"/>
    </source>
</evidence>
<keyword evidence="4" id="KW-0804">Transcription</keyword>
<gene>
    <name evidence="7" type="ORF">L2672_01340</name>
</gene>
<proteinExistence type="inferred from homology"/>
<dbReference type="InterPro" id="IPR036388">
    <property type="entry name" value="WH-like_DNA-bd_sf"/>
</dbReference>
<dbReference type="InterPro" id="IPR013325">
    <property type="entry name" value="RNA_pol_sigma_r2"/>
</dbReference>
<evidence type="ECO:0000313" key="7">
    <source>
        <dbReference type="EMBL" id="MCL1141344.1"/>
    </source>
</evidence>
<dbReference type="NCBIfam" id="TIGR02937">
    <property type="entry name" value="sigma70-ECF"/>
    <property type="match status" value="1"/>
</dbReference>
<dbReference type="SUPFAM" id="SSF88946">
    <property type="entry name" value="Sigma2 domain of RNA polymerase sigma factors"/>
    <property type="match status" value="1"/>
</dbReference>
<evidence type="ECO:0000256" key="2">
    <source>
        <dbReference type="ARBA" id="ARBA00023015"/>
    </source>
</evidence>
<evidence type="ECO:0000259" key="6">
    <source>
        <dbReference type="Pfam" id="PF08281"/>
    </source>
</evidence>
<feature type="domain" description="RNA polymerase sigma-70 region 2" evidence="5">
    <location>
        <begin position="30"/>
        <end position="97"/>
    </location>
</feature>
<comment type="similarity">
    <text evidence="1">Belongs to the sigma-70 factor family. ECF subfamily.</text>
</comment>
<evidence type="ECO:0000259" key="5">
    <source>
        <dbReference type="Pfam" id="PF04542"/>
    </source>
</evidence>
<organism evidence="7 8">
    <name type="scientific">Shewanella gaetbuli</name>
    <dbReference type="NCBI Taxonomy" id="220752"/>
    <lineage>
        <taxon>Bacteria</taxon>
        <taxon>Pseudomonadati</taxon>
        <taxon>Pseudomonadota</taxon>
        <taxon>Gammaproteobacteria</taxon>
        <taxon>Alteromonadales</taxon>
        <taxon>Shewanellaceae</taxon>
        <taxon>Shewanella</taxon>
    </lineage>
</organism>
<dbReference type="PANTHER" id="PTHR43133:SF46">
    <property type="entry name" value="RNA POLYMERASE SIGMA-70 FACTOR ECF SUBFAMILY"/>
    <property type="match status" value="1"/>
</dbReference>
<dbReference type="Gene3D" id="1.10.1740.10">
    <property type="match status" value="1"/>
</dbReference>
<dbReference type="GO" id="GO:0006352">
    <property type="term" value="P:DNA-templated transcription initiation"/>
    <property type="evidence" value="ECO:0007669"/>
    <property type="project" value="InterPro"/>
</dbReference>
<dbReference type="InterPro" id="IPR013324">
    <property type="entry name" value="RNA_pol_sigma_r3/r4-like"/>
</dbReference>
<accession>A0A9X1ZFD1</accession>
<dbReference type="Gene3D" id="1.10.10.10">
    <property type="entry name" value="Winged helix-like DNA-binding domain superfamily/Winged helix DNA-binding domain"/>
    <property type="match status" value="1"/>
</dbReference>
<dbReference type="GO" id="GO:0003677">
    <property type="term" value="F:DNA binding"/>
    <property type="evidence" value="ECO:0007669"/>
    <property type="project" value="InterPro"/>
</dbReference>
<name>A0A9X1ZFD1_9GAMM</name>
<evidence type="ECO:0000256" key="4">
    <source>
        <dbReference type="ARBA" id="ARBA00023163"/>
    </source>
</evidence>
<evidence type="ECO:0000256" key="3">
    <source>
        <dbReference type="ARBA" id="ARBA00023082"/>
    </source>
</evidence>
<dbReference type="EMBL" id="JAKIKP010000001">
    <property type="protein sequence ID" value="MCL1141344.1"/>
    <property type="molecule type" value="Genomic_DNA"/>
</dbReference>
<dbReference type="InterPro" id="IPR039425">
    <property type="entry name" value="RNA_pol_sigma-70-like"/>
</dbReference>
<comment type="caution">
    <text evidence="7">The sequence shown here is derived from an EMBL/GenBank/DDBJ whole genome shotgun (WGS) entry which is preliminary data.</text>
</comment>
<dbReference type="Proteomes" id="UP001139333">
    <property type="component" value="Unassembled WGS sequence"/>
</dbReference>
<dbReference type="PANTHER" id="PTHR43133">
    <property type="entry name" value="RNA POLYMERASE ECF-TYPE SIGMA FACTO"/>
    <property type="match status" value="1"/>
</dbReference>
<keyword evidence="8" id="KW-1185">Reference proteome</keyword>
<dbReference type="GO" id="GO:0016987">
    <property type="term" value="F:sigma factor activity"/>
    <property type="evidence" value="ECO:0007669"/>
    <property type="project" value="UniProtKB-KW"/>
</dbReference>
<dbReference type="RefSeq" id="WP_248994293.1">
    <property type="nucleotide sequence ID" value="NZ_JAKIKP010000001.1"/>
</dbReference>
<dbReference type="AlphaFoldDB" id="A0A9X1ZFD1"/>
<dbReference type="InterPro" id="IPR013249">
    <property type="entry name" value="RNA_pol_sigma70_r4_t2"/>
</dbReference>
<dbReference type="InterPro" id="IPR014284">
    <property type="entry name" value="RNA_pol_sigma-70_dom"/>
</dbReference>
<dbReference type="InterPro" id="IPR007627">
    <property type="entry name" value="RNA_pol_sigma70_r2"/>
</dbReference>